<dbReference type="SUPFAM" id="SSF55144">
    <property type="entry name" value="LigT-like"/>
    <property type="match status" value="1"/>
</dbReference>
<evidence type="ECO:0000313" key="1">
    <source>
        <dbReference type="EMBL" id="RKQ84838.1"/>
    </source>
</evidence>
<dbReference type="GO" id="GO:0016874">
    <property type="term" value="F:ligase activity"/>
    <property type="evidence" value="ECO:0007669"/>
    <property type="project" value="UniProtKB-KW"/>
</dbReference>
<gene>
    <name evidence="1" type="ORF">C8N24_6468</name>
</gene>
<keyword evidence="1" id="KW-0436">Ligase</keyword>
<dbReference type="Proteomes" id="UP000278962">
    <property type="component" value="Unassembled WGS sequence"/>
</dbReference>
<protein>
    <submittedName>
        <fullName evidence="1">2'-5' RNA ligase superfamily protein</fullName>
    </submittedName>
</protein>
<accession>A0A660KUW5</accession>
<dbReference type="Gene3D" id="3.90.1140.10">
    <property type="entry name" value="Cyclic phosphodiesterase"/>
    <property type="match status" value="1"/>
</dbReference>
<dbReference type="Pfam" id="PF13563">
    <property type="entry name" value="2_5_RNA_ligase2"/>
    <property type="match status" value="1"/>
</dbReference>
<dbReference type="EMBL" id="RBIL01000003">
    <property type="protein sequence ID" value="RKQ84838.1"/>
    <property type="molecule type" value="Genomic_DNA"/>
</dbReference>
<organism evidence="1 2">
    <name type="scientific">Solirubrobacter pauli</name>
    <dbReference type="NCBI Taxonomy" id="166793"/>
    <lineage>
        <taxon>Bacteria</taxon>
        <taxon>Bacillati</taxon>
        <taxon>Actinomycetota</taxon>
        <taxon>Thermoleophilia</taxon>
        <taxon>Solirubrobacterales</taxon>
        <taxon>Solirubrobacteraceae</taxon>
        <taxon>Solirubrobacter</taxon>
    </lineage>
</organism>
<comment type="caution">
    <text evidence="1">The sequence shown here is derived from an EMBL/GenBank/DDBJ whole genome shotgun (WGS) entry which is preliminary data.</text>
</comment>
<dbReference type="InterPro" id="IPR009097">
    <property type="entry name" value="Cyclic_Pdiesterase"/>
</dbReference>
<evidence type="ECO:0000313" key="2">
    <source>
        <dbReference type="Proteomes" id="UP000278962"/>
    </source>
</evidence>
<proteinExistence type="predicted"/>
<reference evidence="1 2" key="1">
    <citation type="submission" date="2018-10" db="EMBL/GenBank/DDBJ databases">
        <title>Genomic Encyclopedia of Archaeal and Bacterial Type Strains, Phase II (KMG-II): from individual species to whole genera.</title>
        <authorList>
            <person name="Goeker M."/>
        </authorList>
    </citation>
    <scope>NUCLEOTIDE SEQUENCE [LARGE SCALE GENOMIC DNA]</scope>
    <source>
        <strain evidence="1 2">DSM 14954</strain>
    </source>
</reference>
<sequence length="174" mass="18957">MRPLILTAVLPPPEQAWLDAWRAEFFPAERNHLAAHLTLFHALPGEDHDAIAAELATVAARTPPLAARAERLRFLGRGVAVDVHAPALVALRADLAARWTGRLTRQDEQPLRPHVTVCNKVTPERARAVEEVLRARLEPRAFTLTGLALHAYAGGPWAPLGAWSFAGAQRAACV</sequence>
<name>A0A660KUW5_9ACTN</name>
<dbReference type="AlphaFoldDB" id="A0A660KUW5"/>
<keyword evidence="2" id="KW-1185">Reference proteome</keyword>
<dbReference type="RefSeq" id="WP_211340239.1">
    <property type="nucleotide sequence ID" value="NZ_RBIL01000003.1"/>
</dbReference>